<sequence length="172" mass="20096">MPTIHSKQFILRPLRKGDEESLTKNINSKKIARNTLRIPYPYKKKDARFWINHNLKLQKKKKRTEINFAIDINGKIIGGIGLDKIEVHKAEIGYWLGEKYWGQGIMTFAVKLVTKYAFTKLGLKRVYADVFPFNKASVRVLEKAGYKYEGRLRKDVLKDNKLMDHLLFAKVK</sequence>
<dbReference type="PANTHER" id="PTHR43792:SF8">
    <property type="entry name" value="[RIBOSOMAL PROTEIN US5]-ALANINE N-ACETYLTRANSFERASE"/>
    <property type="match status" value="1"/>
</dbReference>
<dbReference type="InterPro" id="IPR051531">
    <property type="entry name" value="N-acetyltransferase"/>
</dbReference>
<gene>
    <name evidence="5" type="ORF">LCGC14_0160050</name>
</gene>
<organism evidence="5">
    <name type="scientific">marine sediment metagenome</name>
    <dbReference type="NCBI Taxonomy" id="412755"/>
    <lineage>
        <taxon>unclassified sequences</taxon>
        <taxon>metagenomes</taxon>
        <taxon>ecological metagenomes</taxon>
    </lineage>
</organism>
<feature type="domain" description="N-acetyltransferase" evidence="4">
    <location>
        <begin position="9"/>
        <end position="172"/>
    </location>
</feature>
<accession>A0A0F9XXD3</accession>
<evidence type="ECO:0000313" key="5">
    <source>
        <dbReference type="EMBL" id="KKN97048.1"/>
    </source>
</evidence>
<name>A0A0F9XXD3_9ZZZZ</name>
<dbReference type="PROSITE" id="PS51186">
    <property type="entry name" value="GNAT"/>
    <property type="match status" value="1"/>
</dbReference>
<dbReference type="AlphaFoldDB" id="A0A0F9XXD3"/>
<keyword evidence="1" id="KW-0808">Transferase</keyword>
<dbReference type="EMBL" id="LAZR01000060">
    <property type="protein sequence ID" value="KKN97048.1"/>
    <property type="molecule type" value="Genomic_DNA"/>
</dbReference>
<evidence type="ECO:0000256" key="1">
    <source>
        <dbReference type="ARBA" id="ARBA00022679"/>
    </source>
</evidence>
<dbReference type="Pfam" id="PF13302">
    <property type="entry name" value="Acetyltransf_3"/>
    <property type="match status" value="1"/>
</dbReference>
<comment type="similarity">
    <text evidence="3">Belongs to the acetyltransferase family. RimJ subfamily.</text>
</comment>
<dbReference type="SUPFAM" id="SSF55729">
    <property type="entry name" value="Acyl-CoA N-acyltransferases (Nat)"/>
    <property type="match status" value="1"/>
</dbReference>
<dbReference type="PANTHER" id="PTHR43792">
    <property type="entry name" value="GNAT FAMILY, PUTATIVE (AFU_ORTHOLOGUE AFUA_3G00765)-RELATED-RELATED"/>
    <property type="match status" value="1"/>
</dbReference>
<keyword evidence="2" id="KW-0012">Acyltransferase</keyword>
<evidence type="ECO:0000259" key="4">
    <source>
        <dbReference type="PROSITE" id="PS51186"/>
    </source>
</evidence>
<evidence type="ECO:0000256" key="2">
    <source>
        <dbReference type="ARBA" id="ARBA00023315"/>
    </source>
</evidence>
<dbReference type="InterPro" id="IPR016181">
    <property type="entry name" value="Acyl_CoA_acyltransferase"/>
</dbReference>
<comment type="caution">
    <text evidence="5">The sequence shown here is derived from an EMBL/GenBank/DDBJ whole genome shotgun (WGS) entry which is preliminary data.</text>
</comment>
<protein>
    <recommendedName>
        <fullName evidence="4">N-acetyltransferase domain-containing protein</fullName>
    </recommendedName>
</protein>
<dbReference type="GO" id="GO:0016747">
    <property type="term" value="F:acyltransferase activity, transferring groups other than amino-acyl groups"/>
    <property type="evidence" value="ECO:0007669"/>
    <property type="project" value="InterPro"/>
</dbReference>
<evidence type="ECO:0000256" key="3">
    <source>
        <dbReference type="ARBA" id="ARBA00038502"/>
    </source>
</evidence>
<proteinExistence type="inferred from homology"/>
<dbReference type="InterPro" id="IPR000182">
    <property type="entry name" value="GNAT_dom"/>
</dbReference>
<reference evidence="5" key="1">
    <citation type="journal article" date="2015" name="Nature">
        <title>Complex archaea that bridge the gap between prokaryotes and eukaryotes.</title>
        <authorList>
            <person name="Spang A."/>
            <person name="Saw J.H."/>
            <person name="Jorgensen S.L."/>
            <person name="Zaremba-Niedzwiedzka K."/>
            <person name="Martijn J."/>
            <person name="Lind A.E."/>
            <person name="van Eijk R."/>
            <person name="Schleper C."/>
            <person name="Guy L."/>
            <person name="Ettema T.J."/>
        </authorList>
    </citation>
    <scope>NUCLEOTIDE SEQUENCE</scope>
</reference>
<dbReference type="Gene3D" id="3.40.630.30">
    <property type="match status" value="1"/>
</dbReference>